<evidence type="ECO:0000256" key="8">
    <source>
        <dbReference type="ARBA" id="ARBA00030680"/>
    </source>
</evidence>
<sequence>MQEVADALRLDTELSADSAAYIEELYEQYLTSPTSVAEDWRQYFDKYPKGDQPHSAVREQFLLLGRNANRVQPVVQSTVSTEHERRQIGVLQLIAAYRNRGHQKAKLDPLGLAKREEIPDLDLSAHGLTKSDLDTVFNTGNLEIGKSEATLAEMIEAMESIYCGSIGVEYMHIVDTKEKRWIQQRLESARGKFNYTNDQKKGFLERLTAAEGLEKYLGNKYVGAKRFGVEGGESFIPMVNEIIQRAGAVGCKEVVIGMPHRGRLNLLVNIMGKNPADLFGEFEGKSIHKKGSGDVKYHQGFSSNVMTPGGEVHLALAFNPSHLEIVGPVVEGSVRARQVRRRDIGGDDVLPVIVHGDAAFAGQGVNMETFQMSQTRGYTVGGTVHIIVNNQVGFTTSDPRDARSTEYCTDVAKMIQAPIFHVNGDDPEAVIFATQLAHDFRHEFRKDVVIDLFCYRRRGHNEADEPSGTQPLMYQVIAKKATTRTLYADQLVQEKVLDRAEADQMVEDYRSDLEAGNHVANALILEPNTKMFVDWTPYLGHDYTDDWDTSFDLNRLKELGEGMSKLPEGFVMQRQVQKVIEDRVKMQTGETPLNWGAAETLAYATLLDEDYLVRITGEDVGRGTFSHRHAKLHNQADGSTYIPLCHVKENQPRFAIYDSLLSEEAVLAFEYGYATTIPKSLIIWEAQFGDFVNCAQVVIDQFIASGETKWERVCGLTMLLPHGFEGQGPEHSSARLERFLQLCAEDNMQVITPTTPAQIFHALRRQAVRPIRKPLIVMSPKSLLRHKLATSTLEELANGSFQTVIDEIDQINKSDVVAPTLAITATDLNLGLGESTTVTFTFSEAVTDFDASDVTLAGGTLAGLSTADGGLTWTATFTQDGTATAPSISVADNTYTDLAGNLGTGASLAGLTADVVAPTLAITAADLNLGLGESTTVTFTFSEAVTGFDASDVTLAGGTLAGLSTADGGLTWTATFTQDGTATAPSISVSDNTYTDLAGNLGTGASLAGLTSDVVAPTLAITATDLNLGLGESTTVTFTFSEAVTGFDASDVTLAGGTLAGLSTADGGLTWTATFTQDGTATAPSISVADNTYTDLAGNLGTGASLAGLTSDVVAPTLAITATDLNLGLGESTTVTFTFSEAVTDFDASDVTLAGGTLAGLSTADGGLTWTATFTQDGTATAPSISVSDNTYTDLAGNLGTGASLAGLTADVVAPTLAITATDLNLGLGESTTVTFTFSEAVTDFDASDVTLAGGTLAGLSTADGGLTWTATFTQDGTATAPSISVSDNTYTDLAGNLGTGASLAGLTSDVVAPTLAITATDLNLGLGESTTVTFTFSEAVTDFDASDVTLAGGTLAGLSTADGGLTWTATFTQDGTATAPSISVADNTYTDLAGNLGTGASLAGLTSDVVAPTLAISATDLNLSLGESTTVTFTFSEAVTGFDASDVTLAGGTLAGLSTADGGLTWTATFTQDGTATAPSISVADNTYTDLAGNLGIGAALAGLVADITPPTLAISATDLNLSLGESTTVTFTFSEAVTGFDASDVTLAGGTLAGLSTADGGLTWTATFTQNGTATAPSISVADNTYTDLAGNLGTGANLAGLVLVPTITAHDNVDSVAIDIVPLTTTGINAGSATYLALIGVTENLNVSLLGTPSVSFSIAAGHTSDATISYSALLSLSLLNDYKIVLQKQAPDGSWQNVAGDASTGLINVGILGGNGFGATITDLASGSYRAFMVYTGVGAGLLGTMSVVRDDYNHTVVPTYSAATVSGNVLTDDDSTIYGPSYVQDTITGTTVVSTVIGEQVGAILTPIGSSTPVTGAYGTLTISANGSYSYTPIANAANIGKVDSFTYTITDPVSGGTSTAVLHIQIGSPDVSITWNTASPGTDGTTQIVANADQAVATVDFSNSTDTPVDVPSPNITINLIGSTSVVSNSFTVAAGDLVDVQVAATYANQPLLSALPTVSYVVQQFVGGVWVDTTYTGSAAALASVGGISLGTVAFQDAVLHLGAGTYRIEYTLTAITLGTTTLDTQVTTTTTHLNNYSSDWIHGNIIDGDTIGGVADSGTFTADGVKLYVETSPGVYVEATGQSITTANGTFVINSNGDYDYRANTSSLTLTNPTDTINYKLVAANGSESLSSLTVNLTTSDYNTHVISTAANDTFNTDTGTIGFGSDTLIYHVLNGSAATASNGATTGGNGVDTWANFHVGNVATDQQADLIDIRALLDGDQTDANIGQYLNVTVSGGNTTIQIDRDGLTGFIPANNFTNLLVLQGVTTSEAELLANGQIIY</sequence>
<dbReference type="CDD" id="cd02016">
    <property type="entry name" value="TPP_E1_OGDC_like"/>
    <property type="match status" value="1"/>
</dbReference>
<evidence type="ECO:0000256" key="4">
    <source>
        <dbReference type="ARBA" id="ARBA00012280"/>
    </source>
</evidence>
<dbReference type="GO" id="GO:0006099">
    <property type="term" value="P:tricarboxylic acid cycle"/>
    <property type="evidence" value="ECO:0007669"/>
    <property type="project" value="TreeGrafter"/>
</dbReference>
<organism evidence="10 11">
    <name type="scientific">Acinetobacter pittii</name>
    <name type="common">Acinetobacter genomosp. 3</name>
    <dbReference type="NCBI Taxonomy" id="48296"/>
    <lineage>
        <taxon>Bacteria</taxon>
        <taxon>Pseudomonadati</taxon>
        <taxon>Pseudomonadota</taxon>
        <taxon>Gammaproteobacteria</taxon>
        <taxon>Moraxellales</taxon>
        <taxon>Moraxellaceae</taxon>
        <taxon>Acinetobacter</taxon>
        <taxon>Acinetobacter calcoaceticus/baumannii complex</taxon>
    </lineage>
</organism>
<dbReference type="GO" id="GO:0004591">
    <property type="term" value="F:oxoglutarate dehydrogenase (succinyl-transferring) activity"/>
    <property type="evidence" value="ECO:0007669"/>
    <property type="project" value="UniProtKB-EC"/>
</dbReference>
<dbReference type="Pfam" id="PF19078">
    <property type="entry name" value="Big_12"/>
    <property type="match status" value="8"/>
</dbReference>
<dbReference type="GO" id="GO:0045252">
    <property type="term" value="C:oxoglutarate dehydrogenase complex"/>
    <property type="evidence" value="ECO:0007669"/>
    <property type="project" value="TreeGrafter"/>
</dbReference>
<dbReference type="InterPro" id="IPR019960">
    <property type="entry name" value="T1SS_VCA0849"/>
</dbReference>
<dbReference type="Gene3D" id="3.40.50.970">
    <property type="match status" value="1"/>
</dbReference>
<dbReference type="EC" id="1.2.4.2" evidence="4"/>
<evidence type="ECO:0000256" key="7">
    <source>
        <dbReference type="ARBA" id="ARBA00023052"/>
    </source>
</evidence>
<dbReference type="SMART" id="SM00861">
    <property type="entry name" value="Transket_pyr"/>
    <property type="match status" value="1"/>
</dbReference>
<dbReference type="FunFam" id="1.10.287.1150:FF:000004">
    <property type="entry name" value="2-oxoglutarate dehydrogenase E1 component"/>
    <property type="match status" value="1"/>
</dbReference>
<dbReference type="NCBIfam" id="TIGR03661">
    <property type="entry name" value="T1SS_VCA0849"/>
    <property type="match status" value="1"/>
</dbReference>
<evidence type="ECO:0000256" key="5">
    <source>
        <dbReference type="ARBA" id="ARBA00013321"/>
    </source>
</evidence>
<dbReference type="InterPro" id="IPR055014">
    <property type="entry name" value="BapA_Bap-like_C"/>
</dbReference>
<protein>
    <recommendedName>
        <fullName evidence="5">2-oxoglutarate dehydrogenase E1 component</fullName>
        <ecNumber evidence="4">1.2.4.2</ecNumber>
    </recommendedName>
    <alternativeName>
        <fullName evidence="8">Alpha-ketoglutarate dehydrogenase</fullName>
    </alternativeName>
</protein>
<keyword evidence="7" id="KW-0786">Thiamine pyrophosphate</keyword>
<dbReference type="InterPro" id="IPR011603">
    <property type="entry name" value="2oxoglutarate_DH_E1"/>
</dbReference>
<evidence type="ECO:0000256" key="1">
    <source>
        <dbReference type="ARBA" id="ARBA00001964"/>
    </source>
</evidence>
<dbReference type="InterPro" id="IPR042179">
    <property type="entry name" value="KGD_C_sf"/>
</dbReference>
<dbReference type="NCBIfam" id="TIGR00239">
    <property type="entry name" value="2oxo_dh_E1"/>
    <property type="match status" value="1"/>
</dbReference>
<dbReference type="Gene3D" id="3.40.50.11610">
    <property type="entry name" value="Multifunctional 2-oxoglutarate metabolism enzyme, C-terminal domain"/>
    <property type="match status" value="1"/>
</dbReference>
<dbReference type="Pfam" id="PF02779">
    <property type="entry name" value="Transket_pyr"/>
    <property type="match status" value="1"/>
</dbReference>
<dbReference type="FunFam" id="3.40.50.970:FF:000014">
    <property type="entry name" value="2-oxoglutarate dehydrogenase E1 component"/>
    <property type="match status" value="1"/>
</dbReference>
<dbReference type="RefSeq" id="WP_082188532.1">
    <property type="nucleotide sequence ID" value="NZ_CP015145.1"/>
</dbReference>
<comment type="similarity">
    <text evidence="3">Belongs to the alpha-ketoglutarate dehydrogenase family.</text>
</comment>
<evidence type="ECO:0000256" key="6">
    <source>
        <dbReference type="ARBA" id="ARBA00023002"/>
    </source>
</evidence>
<gene>
    <name evidence="10" type="primary">sucA</name>
    <name evidence="10" type="ORF">IEC338SC_3461</name>
</gene>
<proteinExistence type="inferred from homology"/>
<comment type="cofactor">
    <cofactor evidence="1">
        <name>thiamine diphosphate</name>
        <dbReference type="ChEBI" id="CHEBI:58937"/>
    </cofactor>
</comment>
<dbReference type="SUPFAM" id="SSF52518">
    <property type="entry name" value="Thiamin diphosphate-binding fold (THDP-binding)"/>
    <property type="match status" value="2"/>
</dbReference>
<dbReference type="InterPro" id="IPR032106">
    <property type="entry name" value="2-oxogl_dehyd_N"/>
</dbReference>
<dbReference type="Gene3D" id="1.10.287.1150">
    <property type="entry name" value="TPP helical domain"/>
    <property type="match status" value="1"/>
</dbReference>
<evidence type="ECO:0000313" key="10">
    <source>
        <dbReference type="EMBL" id="AMX20567.1"/>
    </source>
</evidence>
<dbReference type="Gene3D" id="3.40.50.12470">
    <property type="match status" value="1"/>
</dbReference>
<evidence type="ECO:0000256" key="3">
    <source>
        <dbReference type="ARBA" id="ARBA00006936"/>
    </source>
</evidence>
<dbReference type="NCBIfam" id="NF045619">
    <property type="entry name" value="adhes_GNV_Cterm"/>
    <property type="match status" value="1"/>
</dbReference>
<reference evidence="10 11" key="1">
    <citation type="submission" date="2016-04" db="EMBL/GenBank/DDBJ databases">
        <title>Complete genome sequencing of OXA-72 bearing Acinetobacter pittii strain IEC338SC.</title>
        <authorList>
            <person name="Brasiliense D.M."/>
            <person name="Lima K.V."/>
            <person name="Souza C.O."/>
            <person name="Dutra L.G."/>
            <person name="Mamizuka E.M."/>
            <person name="Perez-Chaparro P.J."/>
            <person name="McCulloch J.A."/>
        </authorList>
    </citation>
    <scope>NUCLEOTIDE SEQUENCE [LARGE SCALE GENOMIC DNA]</scope>
    <source>
        <strain evidence="10 11">IEC338SC</strain>
    </source>
</reference>
<evidence type="ECO:0000313" key="11">
    <source>
        <dbReference type="Proteomes" id="UP000076152"/>
    </source>
</evidence>
<evidence type="ECO:0000259" key="9">
    <source>
        <dbReference type="SMART" id="SM00861"/>
    </source>
</evidence>
<evidence type="ECO:0000256" key="2">
    <source>
        <dbReference type="ARBA" id="ARBA00003906"/>
    </source>
</evidence>
<accession>A0AB33BGZ2</accession>
<dbReference type="EMBL" id="CP015145">
    <property type="protein sequence ID" value="AMX20567.1"/>
    <property type="molecule type" value="Genomic_DNA"/>
</dbReference>
<dbReference type="PANTHER" id="PTHR23152:SF4">
    <property type="entry name" value="2-OXOADIPATE DEHYDROGENASE COMPLEX COMPONENT E1"/>
    <property type="match status" value="1"/>
</dbReference>
<dbReference type="GO" id="GO:0030976">
    <property type="term" value="F:thiamine pyrophosphate binding"/>
    <property type="evidence" value="ECO:0007669"/>
    <property type="project" value="InterPro"/>
</dbReference>
<feature type="domain" description="Transketolase-like pyrimidine-binding" evidence="9">
    <location>
        <begin position="593"/>
        <end position="786"/>
    </location>
</feature>
<dbReference type="InterPro" id="IPR044048">
    <property type="entry name" value="Big_12"/>
</dbReference>
<comment type="function">
    <text evidence="2">E1 component of the 2-oxoglutarate dehydrogenase (OGDH) complex which catalyzes the decarboxylation of 2-oxoglutarate, the first step in the conversion of 2-oxoglutarate to succinyl-CoA and CO(2).</text>
</comment>
<dbReference type="Pfam" id="PF00676">
    <property type="entry name" value="E1_dh"/>
    <property type="match status" value="1"/>
</dbReference>
<dbReference type="InterPro" id="IPR029061">
    <property type="entry name" value="THDP-binding"/>
</dbReference>
<dbReference type="NCBIfam" id="NF008907">
    <property type="entry name" value="PRK12270.1"/>
    <property type="match status" value="1"/>
</dbReference>
<dbReference type="Proteomes" id="UP000076152">
    <property type="component" value="Chromosome"/>
</dbReference>
<dbReference type="Pfam" id="PF16078">
    <property type="entry name" value="2-oxogl_dehyd_N"/>
    <property type="match status" value="1"/>
</dbReference>
<dbReference type="NCBIfam" id="NF006914">
    <property type="entry name" value="PRK09404.1"/>
    <property type="match status" value="1"/>
</dbReference>
<keyword evidence="6" id="KW-0560">Oxidoreductase</keyword>
<dbReference type="InterPro" id="IPR001017">
    <property type="entry name" value="DH_E1"/>
</dbReference>
<dbReference type="PANTHER" id="PTHR23152">
    <property type="entry name" value="2-OXOGLUTARATE DEHYDROGENASE"/>
    <property type="match status" value="1"/>
</dbReference>
<dbReference type="InterPro" id="IPR005475">
    <property type="entry name" value="Transketolase-like_Pyr-bd"/>
</dbReference>
<dbReference type="GO" id="GO:0005829">
    <property type="term" value="C:cytosol"/>
    <property type="evidence" value="ECO:0007669"/>
    <property type="project" value="TreeGrafter"/>
</dbReference>
<name>A0AB33BGZ2_ACIPI</name>